<evidence type="ECO:0000313" key="10">
    <source>
        <dbReference type="EMBL" id="MFC4910964.1"/>
    </source>
</evidence>
<dbReference type="CDD" id="cd12822">
    <property type="entry name" value="TmCorA-like"/>
    <property type="match status" value="1"/>
</dbReference>
<evidence type="ECO:0000256" key="5">
    <source>
        <dbReference type="ARBA" id="ARBA00022692"/>
    </source>
</evidence>
<gene>
    <name evidence="10" type="ORF">ACFPCY_26885</name>
</gene>
<organism evidence="10 11">
    <name type="scientific">Actinomadura gamaensis</name>
    <dbReference type="NCBI Taxonomy" id="1763541"/>
    <lineage>
        <taxon>Bacteria</taxon>
        <taxon>Bacillati</taxon>
        <taxon>Actinomycetota</taxon>
        <taxon>Actinomycetes</taxon>
        <taxon>Streptosporangiales</taxon>
        <taxon>Thermomonosporaceae</taxon>
        <taxon>Actinomadura</taxon>
    </lineage>
</organism>
<dbReference type="Proteomes" id="UP001595872">
    <property type="component" value="Unassembled WGS sequence"/>
</dbReference>
<comment type="similarity">
    <text evidence="2">Belongs to the CorA metal ion transporter (MIT) (TC 1.A.35) family.</text>
</comment>
<dbReference type="Pfam" id="PF01544">
    <property type="entry name" value="CorA"/>
    <property type="match status" value="1"/>
</dbReference>
<evidence type="ECO:0000313" key="11">
    <source>
        <dbReference type="Proteomes" id="UP001595872"/>
    </source>
</evidence>
<comment type="subcellular location">
    <subcellularLocation>
        <location evidence="1">Cell membrane</location>
        <topology evidence="1">Multi-pass membrane protein</topology>
    </subcellularLocation>
</comment>
<dbReference type="SUPFAM" id="SSF143865">
    <property type="entry name" value="CorA soluble domain-like"/>
    <property type="match status" value="1"/>
</dbReference>
<sequence>MTANPPTTETDGEGTPGIPREGTVDSADGGDGDLYTEPPRTRAWHRGTLQAENFPADDVSEYLKKPDTSVWLDLCGPQDTAMRVISRELGLDPVAVEDAVSRHERTKLDRYSDYIFLNLYLPKVEGAHMRLFEVSAFVTETALVTVRADPDFPIDELVERWDRSPDINRHEFAANTVPLLLYALLDLIVDYQLSAAQAFDDEADELEELVFDDAFPVREIQERSFRLRKNLFALRRVSMPMREVLNTLLRRDLRIVTQPLVPYYQDVYDHTLRVGEFTDGLRDLIANLLDTRIALQGNRLNEVMKKVTSWAAIIAVPTAITGFYGQNVPYPGYGHHWGFWFSSALIVVLGGLLYAVFKVRDWL</sequence>
<keyword evidence="3" id="KW-0813">Transport</keyword>
<name>A0ABV9U5A0_9ACTN</name>
<keyword evidence="6 9" id="KW-1133">Transmembrane helix</keyword>
<dbReference type="PANTHER" id="PTHR46494:SF1">
    <property type="entry name" value="CORA FAMILY METAL ION TRANSPORTER (EUROFUNG)"/>
    <property type="match status" value="1"/>
</dbReference>
<dbReference type="InterPro" id="IPR002523">
    <property type="entry name" value="MgTranspt_CorA/ZnTranspt_ZntB"/>
</dbReference>
<feature type="transmembrane region" description="Helical" evidence="9">
    <location>
        <begin position="337"/>
        <end position="357"/>
    </location>
</feature>
<evidence type="ECO:0000256" key="8">
    <source>
        <dbReference type="SAM" id="MobiDB-lite"/>
    </source>
</evidence>
<dbReference type="InterPro" id="IPR045861">
    <property type="entry name" value="CorA_cytoplasmic_dom"/>
</dbReference>
<accession>A0ABV9U5A0</accession>
<proteinExistence type="inferred from homology"/>
<dbReference type="RefSeq" id="WP_378259615.1">
    <property type="nucleotide sequence ID" value="NZ_JBHSIT010000008.1"/>
</dbReference>
<evidence type="ECO:0000256" key="1">
    <source>
        <dbReference type="ARBA" id="ARBA00004651"/>
    </source>
</evidence>
<keyword evidence="7 9" id="KW-0472">Membrane</keyword>
<dbReference type="InterPro" id="IPR045863">
    <property type="entry name" value="CorA_TM1_TM2"/>
</dbReference>
<dbReference type="EMBL" id="JBHSIT010000008">
    <property type="protein sequence ID" value="MFC4910964.1"/>
    <property type="molecule type" value="Genomic_DNA"/>
</dbReference>
<feature type="region of interest" description="Disordered" evidence="8">
    <location>
        <begin position="1"/>
        <end position="44"/>
    </location>
</feature>
<dbReference type="PANTHER" id="PTHR46494">
    <property type="entry name" value="CORA FAMILY METAL ION TRANSPORTER (EUROFUNG)"/>
    <property type="match status" value="1"/>
</dbReference>
<evidence type="ECO:0000256" key="3">
    <source>
        <dbReference type="ARBA" id="ARBA00022448"/>
    </source>
</evidence>
<keyword evidence="5 9" id="KW-0812">Transmembrane</keyword>
<evidence type="ECO:0000256" key="4">
    <source>
        <dbReference type="ARBA" id="ARBA00022475"/>
    </source>
</evidence>
<dbReference type="SUPFAM" id="SSF144083">
    <property type="entry name" value="Magnesium transport protein CorA, transmembrane region"/>
    <property type="match status" value="1"/>
</dbReference>
<keyword evidence="4" id="KW-1003">Cell membrane</keyword>
<protein>
    <submittedName>
        <fullName evidence="10">Magnesium transporter CorA family protein</fullName>
    </submittedName>
</protein>
<evidence type="ECO:0000256" key="2">
    <source>
        <dbReference type="ARBA" id="ARBA00009765"/>
    </source>
</evidence>
<keyword evidence="11" id="KW-1185">Reference proteome</keyword>
<dbReference type="Gene3D" id="1.20.58.340">
    <property type="entry name" value="Magnesium transport protein CorA, transmembrane region"/>
    <property type="match status" value="2"/>
</dbReference>
<evidence type="ECO:0000256" key="6">
    <source>
        <dbReference type="ARBA" id="ARBA00022989"/>
    </source>
</evidence>
<reference evidence="11" key="1">
    <citation type="journal article" date="2019" name="Int. J. Syst. Evol. Microbiol.">
        <title>The Global Catalogue of Microorganisms (GCM) 10K type strain sequencing project: providing services to taxonomists for standard genome sequencing and annotation.</title>
        <authorList>
            <consortium name="The Broad Institute Genomics Platform"/>
            <consortium name="The Broad Institute Genome Sequencing Center for Infectious Disease"/>
            <person name="Wu L."/>
            <person name="Ma J."/>
        </authorList>
    </citation>
    <scope>NUCLEOTIDE SEQUENCE [LARGE SCALE GENOMIC DNA]</scope>
    <source>
        <strain evidence="11">KLKA75</strain>
    </source>
</reference>
<dbReference type="Gene3D" id="3.30.460.20">
    <property type="entry name" value="CorA soluble domain-like"/>
    <property type="match status" value="1"/>
</dbReference>
<comment type="caution">
    <text evidence="10">The sequence shown here is derived from an EMBL/GenBank/DDBJ whole genome shotgun (WGS) entry which is preliminary data.</text>
</comment>
<evidence type="ECO:0000256" key="9">
    <source>
        <dbReference type="SAM" id="Phobius"/>
    </source>
</evidence>
<feature type="transmembrane region" description="Helical" evidence="9">
    <location>
        <begin position="307"/>
        <end position="325"/>
    </location>
</feature>
<evidence type="ECO:0000256" key="7">
    <source>
        <dbReference type="ARBA" id="ARBA00023136"/>
    </source>
</evidence>